<evidence type="ECO:0000313" key="1">
    <source>
        <dbReference type="EMBL" id="GAB0139332.1"/>
    </source>
</evidence>
<proteinExistence type="predicted"/>
<accession>A0ABQ0D0W6</accession>
<keyword evidence="2" id="KW-1185">Reference proteome</keyword>
<name>A0ABQ0D0W6_9HYPO</name>
<comment type="caution">
    <text evidence="1">The sequence shown here is derived from an EMBL/GenBank/DDBJ whole genome shotgun (WGS) entry which is preliminary data.</text>
</comment>
<reference evidence="2" key="1">
    <citation type="submission" date="2024-06" db="EMBL/GenBank/DDBJ databases">
        <title>Draft Genome Sequences of Epichloe bromicola Strains Isolated from Elymus ciliaris.</title>
        <authorList>
            <consortium name="Epichloe bromicola genome sequencing consortium"/>
            <person name="Miura A."/>
            <person name="Imano S."/>
            <person name="Ashida A."/>
            <person name="Sato I."/>
            <person name="Chiba S."/>
            <person name="Tanaka A."/>
            <person name="Camagna M."/>
            <person name="Takemoto D."/>
        </authorList>
    </citation>
    <scope>NUCLEOTIDE SEQUENCE [LARGE SCALE GENOMIC DNA]</scope>
    <source>
        <strain evidence="2">DP</strain>
    </source>
</reference>
<organism evidence="1 2">
    <name type="scientific">Epichloe bromicola</name>
    <dbReference type="NCBI Taxonomy" id="79588"/>
    <lineage>
        <taxon>Eukaryota</taxon>
        <taxon>Fungi</taxon>
        <taxon>Dikarya</taxon>
        <taxon>Ascomycota</taxon>
        <taxon>Pezizomycotina</taxon>
        <taxon>Sordariomycetes</taxon>
        <taxon>Hypocreomycetidae</taxon>
        <taxon>Hypocreales</taxon>
        <taxon>Clavicipitaceae</taxon>
        <taxon>Epichloe</taxon>
    </lineage>
</organism>
<dbReference type="Proteomes" id="UP001562357">
    <property type="component" value="Unassembled WGS sequence"/>
</dbReference>
<protein>
    <submittedName>
        <fullName evidence="1">Uncharacterized protein</fullName>
    </submittedName>
</protein>
<gene>
    <name evidence="1" type="primary">g7546</name>
    <name evidence="1" type="ORF">EsDP_00007546</name>
</gene>
<evidence type="ECO:0000313" key="2">
    <source>
        <dbReference type="Proteomes" id="UP001562357"/>
    </source>
</evidence>
<sequence>KSLMKVSADSLKMIAKSLLANKATVSAVGDLHILPFAEEIGFKV</sequence>
<dbReference type="EMBL" id="BAAFGZ010002345">
    <property type="protein sequence ID" value="GAB0139332.1"/>
    <property type="molecule type" value="Genomic_DNA"/>
</dbReference>
<feature type="non-terminal residue" evidence="1">
    <location>
        <position position="1"/>
    </location>
</feature>